<evidence type="ECO:0000313" key="6">
    <source>
        <dbReference type="EMBL" id="WFC06301.1"/>
    </source>
</evidence>
<name>A0AAX3RX71_9GAMM</name>
<evidence type="ECO:0000313" key="8">
    <source>
        <dbReference type="Proteomes" id="UP001222403"/>
    </source>
</evidence>
<dbReference type="EMBL" id="CP116222">
    <property type="protein sequence ID" value="WFC06301.1"/>
    <property type="molecule type" value="Genomic_DNA"/>
</dbReference>
<dbReference type="GO" id="GO:0008887">
    <property type="term" value="F:glycerate kinase activity"/>
    <property type="evidence" value="ECO:0007669"/>
    <property type="project" value="UniProtKB-UniRule"/>
</dbReference>
<dbReference type="Proteomes" id="UP001222403">
    <property type="component" value="Chromosome"/>
</dbReference>
<dbReference type="RefSeq" id="WP_251464698.1">
    <property type="nucleotide sequence ID" value="NZ_CP097327.1"/>
</dbReference>
<dbReference type="PIRSF" id="PIRSF006078">
    <property type="entry name" value="GlxK"/>
    <property type="match status" value="1"/>
</dbReference>
<dbReference type="PANTHER" id="PTHR21599">
    <property type="entry name" value="GLYCERATE KINASE"/>
    <property type="match status" value="1"/>
</dbReference>
<dbReference type="Gene3D" id="3.40.50.10350">
    <property type="entry name" value="Glycerate kinase, domain 1"/>
    <property type="match status" value="1"/>
</dbReference>
<dbReference type="AlphaFoldDB" id="A0AAX3RX71"/>
<keyword evidence="3 4" id="KW-0418">Kinase</keyword>
<dbReference type="InterPro" id="IPR036129">
    <property type="entry name" value="Glycerate_kinase_sf"/>
</dbReference>
<dbReference type="Gene3D" id="3.90.1510.10">
    <property type="entry name" value="Glycerate kinase, domain 2"/>
    <property type="match status" value="1"/>
</dbReference>
<keyword evidence="2 4" id="KW-0808">Transferase</keyword>
<dbReference type="NCBIfam" id="TIGR00045">
    <property type="entry name" value="glycerate kinase"/>
    <property type="match status" value="1"/>
</dbReference>
<evidence type="ECO:0000256" key="4">
    <source>
        <dbReference type="PIRNR" id="PIRNR006078"/>
    </source>
</evidence>
<evidence type="ECO:0000256" key="3">
    <source>
        <dbReference type="ARBA" id="ARBA00022777"/>
    </source>
</evidence>
<dbReference type="Pfam" id="PF02595">
    <property type="entry name" value="Gly_kinase"/>
    <property type="match status" value="1"/>
</dbReference>
<reference evidence="5" key="1">
    <citation type="journal article" date="2022" name="Front. Microbiol.">
        <title>Identification of a novel aminoglycoside O-nucleotidyltransferase AadA33 in Providencia vermicola.</title>
        <authorList>
            <person name="Feng C."/>
            <person name="Gao M."/>
            <person name="Jiang W."/>
            <person name="Shi W."/>
            <person name="Li A."/>
            <person name="Liu S."/>
            <person name="Zhang L."/>
            <person name="Zhang X."/>
            <person name="Li Q."/>
            <person name="Lin H."/>
            <person name="Lu J."/>
            <person name="Li K."/>
            <person name="Zhang H."/>
            <person name="Hu Y."/>
            <person name="Bao Q."/>
            <person name="Lin X."/>
        </authorList>
    </citation>
    <scope>NUCLEOTIDE SEQUENCE</scope>
    <source>
        <strain evidence="5">P13</strain>
    </source>
</reference>
<evidence type="ECO:0000256" key="1">
    <source>
        <dbReference type="ARBA" id="ARBA00006284"/>
    </source>
</evidence>
<organism evidence="6 8">
    <name type="scientific">Providencia vermicola</name>
    <dbReference type="NCBI Taxonomy" id="333965"/>
    <lineage>
        <taxon>Bacteria</taxon>
        <taxon>Pseudomonadati</taxon>
        <taxon>Pseudomonadota</taxon>
        <taxon>Gammaproteobacteria</taxon>
        <taxon>Enterobacterales</taxon>
        <taxon>Morganellaceae</taxon>
        <taxon>Providencia</taxon>
    </lineage>
</organism>
<proteinExistence type="inferred from homology"/>
<dbReference type="GO" id="GO:0031388">
    <property type="term" value="P:organic acid phosphorylation"/>
    <property type="evidence" value="ECO:0007669"/>
    <property type="project" value="UniProtKB-UniRule"/>
</dbReference>
<protein>
    <submittedName>
        <fullName evidence="6">Glycerate kinase</fullName>
    </submittedName>
</protein>
<evidence type="ECO:0000313" key="5">
    <source>
        <dbReference type="EMBL" id="USB37369.1"/>
    </source>
</evidence>
<dbReference type="InterPro" id="IPR018193">
    <property type="entry name" value="Glyc_kinase_flavodox-like_fold"/>
</dbReference>
<reference evidence="6" key="2">
    <citation type="submission" date="2023-01" db="EMBL/GenBank/DDBJ databases">
        <title>The prevalence of carbapenem-resistant bacteria in aquaculture in China and the genetic diversity of carbapenem-resistant genes.</title>
        <authorList>
            <person name="Wen R."/>
        </authorList>
    </citation>
    <scope>NUCLEOTIDE SEQUENCE</scope>
    <source>
        <strain evidence="6">PVA41-chromosome</strain>
    </source>
</reference>
<evidence type="ECO:0000256" key="2">
    <source>
        <dbReference type="ARBA" id="ARBA00022679"/>
    </source>
</evidence>
<comment type="similarity">
    <text evidence="1 4">Belongs to the glycerate kinase type-1 family.</text>
</comment>
<dbReference type="InterPro" id="IPR018197">
    <property type="entry name" value="Glycerate_kinase_RE-like"/>
</dbReference>
<evidence type="ECO:0000313" key="7">
    <source>
        <dbReference type="Proteomes" id="UP001057142"/>
    </source>
</evidence>
<keyword evidence="7" id="KW-1185">Reference proteome</keyword>
<gene>
    <name evidence="5" type="ORF">M5J11_02295</name>
    <name evidence="6" type="ORF">PG365_16650</name>
</gene>
<dbReference type="Proteomes" id="UP001057142">
    <property type="component" value="Chromosome"/>
</dbReference>
<sequence>MKIIIAPDSFKESISAEVAAHAVKQGFHAIFPDATYLCLPIADGGEGTVDALIAAIGGEHVTLEVSGPLNKPVMATYGLLHQGKTAVIEMAAASGLMLVAPKQRNPMLASSFGTGQLIKDALDKGVTQIILGIGGSATVDGGVGMLQALGAIFYDAQNQQLGLGGEILNKIAYIDVSGLDPRLKDCDIEVACDVDNPLVGERGAAAIFGPQKGATAEMVATLEQGLNQLADVIESTVGIDYRHLAGGGAAGGISVAAAAFMKANLKPGIEIVVQAVNLEKEMIDTDLVIVGEGSMDGQTAGGKAPIGIAKVAAKHQVPVIALSGVLGKGVEALHQEGIDAFFSIVPRLCSLEEALSEGAANLQQAAYNVAKVLQLGQQLKNR</sequence>
<dbReference type="PANTHER" id="PTHR21599:SF0">
    <property type="entry name" value="GLYCERATE KINASE"/>
    <property type="match status" value="1"/>
</dbReference>
<accession>A0AAX3RX71</accession>
<dbReference type="EMBL" id="CP097327">
    <property type="protein sequence ID" value="USB37369.1"/>
    <property type="molecule type" value="Genomic_DNA"/>
</dbReference>
<dbReference type="SUPFAM" id="SSF110738">
    <property type="entry name" value="Glycerate kinase I"/>
    <property type="match status" value="1"/>
</dbReference>
<dbReference type="InterPro" id="IPR004381">
    <property type="entry name" value="Glycerate_kinase"/>
</dbReference>